<comment type="pathway">
    <text evidence="1">Phospholipid metabolism; phosphatidylethanolamine biosynthesis; phosphatidylethanolamine from ethanolamine: step 1/3.</text>
</comment>
<evidence type="ECO:0000313" key="4">
    <source>
        <dbReference type="EnsemblPlants" id="Kaladp0054s0079.1.v1.1"/>
    </source>
</evidence>
<dbReference type="Pfam" id="PF01633">
    <property type="entry name" value="Choline_kinase"/>
    <property type="match status" value="1"/>
</dbReference>
<dbReference type="AlphaFoldDB" id="A0A7N0U4N0"/>
<protein>
    <recommendedName>
        <fullName evidence="3">ethanolamine kinase</fullName>
        <ecNumber evidence="3">2.7.1.82</ecNumber>
    </recommendedName>
</protein>
<dbReference type="Gramene" id="Kaladp0054s0079.1.v1.1">
    <property type="protein sequence ID" value="Kaladp0054s0079.1.v1.1"/>
    <property type="gene ID" value="Kaladp0054s0079.v1.1"/>
</dbReference>
<dbReference type="EC" id="2.7.1.82" evidence="3"/>
<accession>A0A7N0U4N0</accession>
<keyword evidence="5" id="KW-1185">Reference proteome</keyword>
<dbReference type="CDD" id="cd05157">
    <property type="entry name" value="ETNK_euk"/>
    <property type="match status" value="1"/>
</dbReference>
<dbReference type="PANTHER" id="PTHR22603:SF66">
    <property type="entry name" value="ETHANOLAMINE KINASE"/>
    <property type="match status" value="1"/>
</dbReference>
<evidence type="ECO:0000256" key="1">
    <source>
        <dbReference type="ARBA" id="ARBA00037883"/>
    </source>
</evidence>
<dbReference type="Proteomes" id="UP000594263">
    <property type="component" value="Unplaced"/>
</dbReference>
<evidence type="ECO:0000313" key="5">
    <source>
        <dbReference type="Proteomes" id="UP000594263"/>
    </source>
</evidence>
<dbReference type="Gene3D" id="3.90.1200.10">
    <property type="match status" value="1"/>
</dbReference>
<dbReference type="OMA" id="PMIWTKT"/>
<dbReference type="InterPro" id="IPR011009">
    <property type="entry name" value="Kinase-like_dom_sf"/>
</dbReference>
<dbReference type="PANTHER" id="PTHR22603">
    <property type="entry name" value="CHOLINE/ETHANOALAMINE KINASE"/>
    <property type="match status" value="1"/>
</dbReference>
<dbReference type="EnsemblPlants" id="Kaladp0054s0079.1.v1.1">
    <property type="protein sequence ID" value="Kaladp0054s0079.1.v1.1"/>
    <property type="gene ID" value="Kaladp0054s0079.v1.1"/>
</dbReference>
<evidence type="ECO:0000256" key="2">
    <source>
        <dbReference type="ARBA" id="ARBA00038211"/>
    </source>
</evidence>
<reference evidence="4" key="1">
    <citation type="submission" date="2021-01" db="UniProtKB">
        <authorList>
            <consortium name="EnsemblPlants"/>
        </authorList>
    </citation>
    <scope>IDENTIFICATION</scope>
</reference>
<comment type="similarity">
    <text evidence="2">Belongs to the choline/ethanolamine kinase family.</text>
</comment>
<dbReference type="Gene3D" id="3.30.200.20">
    <property type="entry name" value="Phosphorylase Kinase, domain 1"/>
    <property type="match status" value="1"/>
</dbReference>
<dbReference type="GO" id="GO:0005737">
    <property type="term" value="C:cytoplasm"/>
    <property type="evidence" value="ECO:0007669"/>
    <property type="project" value="TreeGrafter"/>
</dbReference>
<sequence length="357" mass="41133">MGALWDEAGPDSDLPHSPMVVDTTLSLPHITPHIIELCKDLFRKWLDLDHSNFSVQTLSGGITNLLLKVSIREDNGASECFTVRLYGPSTEYVINRERELMAIKYLSAAGFGAKLLGVFGNGMVQSFINARTLTVQDMRDPKLAAQIAKQLNKFHQVQIPGSKEPQLWNDMAKFIDKASVLSFDDAEKQKKYETISFVEIHNEIYKLKELTSHFCSPVVFAHNDLLCGNIMVNEEEEKLYLIDFEYGSYNYRGFDIGNHFNEYAGYECDYSLYPTKDQQYHFIRNYLNPDGQKEVCDAEIEALYVESSTYMLASHLYWALWALIQAKMSSINFDYLGYFFLRYNQYKMKSKECLQQT</sequence>
<dbReference type="GO" id="GO:0006646">
    <property type="term" value="P:phosphatidylethanolamine biosynthetic process"/>
    <property type="evidence" value="ECO:0007669"/>
    <property type="project" value="TreeGrafter"/>
</dbReference>
<dbReference type="SUPFAM" id="SSF56112">
    <property type="entry name" value="Protein kinase-like (PK-like)"/>
    <property type="match status" value="1"/>
</dbReference>
<evidence type="ECO:0000256" key="3">
    <source>
        <dbReference type="ARBA" id="ARBA00038874"/>
    </source>
</evidence>
<proteinExistence type="inferred from homology"/>
<dbReference type="GO" id="GO:0004305">
    <property type="term" value="F:ethanolamine kinase activity"/>
    <property type="evidence" value="ECO:0007669"/>
    <property type="project" value="UniProtKB-EC"/>
</dbReference>
<name>A0A7N0U4N0_KALFE</name>
<organism evidence="4 5">
    <name type="scientific">Kalanchoe fedtschenkoi</name>
    <name type="common">Lavender scallops</name>
    <name type="synonym">South American air plant</name>
    <dbReference type="NCBI Taxonomy" id="63787"/>
    <lineage>
        <taxon>Eukaryota</taxon>
        <taxon>Viridiplantae</taxon>
        <taxon>Streptophyta</taxon>
        <taxon>Embryophyta</taxon>
        <taxon>Tracheophyta</taxon>
        <taxon>Spermatophyta</taxon>
        <taxon>Magnoliopsida</taxon>
        <taxon>eudicotyledons</taxon>
        <taxon>Gunneridae</taxon>
        <taxon>Pentapetalae</taxon>
        <taxon>Saxifragales</taxon>
        <taxon>Crassulaceae</taxon>
        <taxon>Kalanchoe</taxon>
    </lineage>
</organism>